<reference evidence="1" key="1">
    <citation type="submission" date="2023-02" db="EMBL/GenBank/DDBJ databases">
        <authorList>
            <person name="Palmer J.M."/>
        </authorList>
    </citation>
    <scope>NUCLEOTIDE SEQUENCE</scope>
    <source>
        <strain evidence="1">FW57</strain>
    </source>
</reference>
<accession>A0AAD4I055</accession>
<keyword evidence="2" id="KW-1185">Reference proteome</keyword>
<evidence type="ECO:0000313" key="2">
    <source>
        <dbReference type="Proteomes" id="UP001197093"/>
    </source>
</evidence>
<gene>
    <name evidence="1" type="ORF">NEMBOFW57_000705</name>
</gene>
<proteinExistence type="predicted"/>
<comment type="caution">
    <text evidence="1">The sequence shown here is derived from an EMBL/GenBank/DDBJ whole genome shotgun (WGS) entry which is preliminary data.</text>
</comment>
<evidence type="ECO:0000313" key="1">
    <source>
        <dbReference type="EMBL" id="KAG7290702.1"/>
    </source>
</evidence>
<name>A0AAD4I055_9PEZI</name>
<dbReference type="Proteomes" id="UP001197093">
    <property type="component" value="Unassembled WGS sequence"/>
</dbReference>
<dbReference type="AlphaFoldDB" id="A0AAD4I055"/>
<dbReference type="PANTHER" id="PTHR21310:SF37">
    <property type="entry name" value="AMINOGLYCOSIDE PHOSPHOTRANSFERASE DOMAIN-CONTAINING PROTEIN"/>
    <property type="match status" value="1"/>
</dbReference>
<dbReference type="InterPro" id="IPR051678">
    <property type="entry name" value="AGP_Transferase"/>
</dbReference>
<evidence type="ECO:0008006" key="3">
    <source>
        <dbReference type="Google" id="ProtNLM"/>
    </source>
</evidence>
<dbReference type="InterPro" id="IPR011009">
    <property type="entry name" value="Kinase-like_dom_sf"/>
</dbReference>
<dbReference type="PANTHER" id="PTHR21310">
    <property type="entry name" value="AMINOGLYCOSIDE PHOSPHOTRANSFERASE-RELATED-RELATED"/>
    <property type="match status" value="1"/>
</dbReference>
<sequence length="361" mass="41520">MRYIEKMTSIPVPHIYHWGTAAENPLGLGAFIIMDYIPHEQSLCDLLRDPTLEDTSKGYLDPDLSRGKLENVYRQLANILLQLSTLEAPKIGALREHRGSFVVGSRPLTQDMNDLIVQGGIPSSIFPPEDTTYSTSDEWYASLADFHVAHLTFQHNRAIDSADDCRDKFVARHLFRQRVRQGKLLEHAASSTIATPPTAATVETSNKKPKARQKKEKETFRLWIDDFRPHNILVDADLNIVGVIDWEWAYFAPASFAHDPPWWLLLGRPEYWRGTVLDFRDEFAGCYGFDPVFWEFLDERFFGDNVQGGYEGRIHLLSEKARDRMEWLVERKVEENKEQIIVDWNPEEAKAYLAQILADLG</sequence>
<dbReference type="EMBL" id="JAHCVI010000001">
    <property type="protein sequence ID" value="KAG7290702.1"/>
    <property type="molecule type" value="Genomic_DNA"/>
</dbReference>
<dbReference type="SUPFAM" id="SSF56112">
    <property type="entry name" value="Protein kinase-like (PK-like)"/>
    <property type="match status" value="1"/>
</dbReference>
<protein>
    <recommendedName>
        <fullName evidence="3">Aminoglycoside phosphotransferase domain-containing protein</fullName>
    </recommendedName>
</protein>
<dbReference type="Gene3D" id="3.90.1200.10">
    <property type="match status" value="1"/>
</dbReference>
<organism evidence="1 2">
    <name type="scientific">Staphylotrichum longicolle</name>
    <dbReference type="NCBI Taxonomy" id="669026"/>
    <lineage>
        <taxon>Eukaryota</taxon>
        <taxon>Fungi</taxon>
        <taxon>Dikarya</taxon>
        <taxon>Ascomycota</taxon>
        <taxon>Pezizomycotina</taxon>
        <taxon>Sordariomycetes</taxon>
        <taxon>Sordariomycetidae</taxon>
        <taxon>Sordariales</taxon>
        <taxon>Chaetomiaceae</taxon>
        <taxon>Staphylotrichum</taxon>
    </lineage>
</organism>